<protein>
    <recommendedName>
        <fullName evidence="3">6-phosphogluconate dehydrogenase NADP-binding domain-containing protein</fullName>
    </recommendedName>
</protein>
<dbReference type="InterPro" id="IPR036291">
    <property type="entry name" value="NAD(P)-bd_dom_sf"/>
</dbReference>
<dbReference type="PIRSF" id="PIRSF000103">
    <property type="entry name" value="HIBADH"/>
    <property type="match status" value="1"/>
</dbReference>
<gene>
    <name evidence="4" type="ORF">SLS63_007075</name>
</gene>
<evidence type="ECO:0000256" key="2">
    <source>
        <dbReference type="ARBA" id="ARBA00023002"/>
    </source>
</evidence>
<dbReference type="EMBL" id="JAKNSF020000037">
    <property type="protein sequence ID" value="KAK7727633.1"/>
    <property type="molecule type" value="Genomic_DNA"/>
</dbReference>
<keyword evidence="2" id="KW-0560">Oxidoreductase</keyword>
<accession>A0ABR1P6I2</accession>
<dbReference type="PANTHER" id="PTHR43580">
    <property type="entry name" value="OXIDOREDUCTASE GLYR1-RELATED"/>
    <property type="match status" value="1"/>
</dbReference>
<dbReference type="Gene3D" id="1.10.1040.10">
    <property type="entry name" value="N-(1-d-carboxylethyl)-l-norvaline Dehydrogenase, domain 2"/>
    <property type="match status" value="1"/>
</dbReference>
<dbReference type="InterPro" id="IPR015815">
    <property type="entry name" value="HIBADH-related"/>
</dbReference>
<dbReference type="Gene3D" id="3.40.50.720">
    <property type="entry name" value="NAD(P)-binding Rossmann-like Domain"/>
    <property type="match status" value="1"/>
</dbReference>
<evidence type="ECO:0000313" key="4">
    <source>
        <dbReference type="EMBL" id="KAK7727633.1"/>
    </source>
</evidence>
<evidence type="ECO:0000313" key="5">
    <source>
        <dbReference type="Proteomes" id="UP001430848"/>
    </source>
</evidence>
<reference evidence="4 5" key="1">
    <citation type="submission" date="2024-02" db="EMBL/GenBank/DDBJ databases">
        <title>De novo assembly and annotation of 12 fungi associated with fruit tree decline syndrome in Ontario, Canada.</title>
        <authorList>
            <person name="Sulman M."/>
            <person name="Ellouze W."/>
            <person name="Ilyukhin E."/>
        </authorList>
    </citation>
    <scope>NUCLEOTIDE SEQUENCE [LARGE SCALE GENOMIC DNA]</scope>
    <source>
        <strain evidence="4 5">M169</strain>
    </source>
</reference>
<evidence type="ECO:0000259" key="3">
    <source>
        <dbReference type="Pfam" id="PF03446"/>
    </source>
</evidence>
<dbReference type="Pfam" id="PF03446">
    <property type="entry name" value="NAD_binding_2"/>
    <property type="match status" value="1"/>
</dbReference>
<organism evidence="4 5">
    <name type="scientific">Diaporthe eres</name>
    <name type="common">Phomopsis oblonga</name>
    <dbReference type="NCBI Taxonomy" id="83184"/>
    <lineage>
        <taxon>Eukaryota</taxon>
        <taxon>Fungi</taxon>
        <taxon>Dikarya</taxon>
        <taxon>Ascomycota</taxon>
        <taxon>Pezizomycotina</taxon>
        <taxon>Sordariomycetes</taxon>
        <taxon>Sordariomycetidae</taxon>
        <taxon>Diaporthales</taxon>
        <taxon>Diaporthaceae</taxon>
        <taxon>Diaporthe</taxon>
        <taxon>Diaporthe eres species complex</taxon>
    </lineage>
</organism>
<keyword evidence="5" id="KW-1185">Reference proteome</keyword>
<evidence type="ECO:0000256" key="1">
    <source>
        <dbReference type="ARBA" id="ARBA00007598"/>
    </source>
</evidence>
<dbReference type="InterPro" id="IPR008927">
    <property type="entry name" value="6-PGluconate_DH-like_C_sf"/>
</dbReference>
<feature type="domain" description="6-phosphogluconate dehydrogenase NADP-binding" evidence="3">
    <location>
        <begin position="6"/>
        <end position="169"/>
    </location>
</feature>
<dbReference type="SUPFAM" id="SSF48179">
    <property type="entry name" value="6-phosphogluconate dehydrogenase C-terminal domain-like"/>
    <property type="match status" value="1"/>
</dbReference>
<proteinExistence type="inferred from homology"/>
<sequence>MAPIVMWIGLGSLGKAACGRLASHGSLDLPLILYNRTTQKCHDLTSSLPPGSTKIALSLKAGISEADIIFSCLSNDAAVVSTYHAIISDSATADKPNRLRGKLFIATETVHPDTADTLADRLAAHGADFLACPVLGPPAAAAAGQLIAFPAGPAAALSRAAPYITGSGDNNVGGALSRAAIAFPDQPCGAGLRMKIIANTFTLNAACQLAEAFTLAEKAGVGAAAVGEFVELCLVGGPPATNPFHVYAGRMLRGDYWRGGEEGPAGGVALGVKDLGLAARLAEETGATVRNPLVALGWCRDVLEGEGRGRGELRGDISGIYGAVREKAGLRFENDG</sequence>
<dbReference type="SUPFAM" id="SSF51735">
    <property type="entry name" value="NAD(P)-binding Rossmann-fold domains"/>
    <property type="match status" value="1"/>
</dbReference>
<dbReference type="InterPro" id="IPR013328">
    <property type="entry name" value="6PGD_dom2"/>
</dbReference>
<dbReference type="InterPro" id="IPR051265">
    <property type="entry name" value="HIBADH-related_NP60_sf"/>
</dbReference>
<dbReference type="PANTHER" id="PTHR43580:SF3">
    <property type="entry name" value="6-PHOSPHOGLUCONATE DEHYDROGENASE FAMILY PROTEIN (AFU_ORTHOLOGUE AFUA_2G11600)"/>
    <property type="match status" value="1"/>
</dbReference>
<dbReference type="Proteomes" id="UP001430848">
    <property type="component" value="Unassembled WGS sequence"/>
</dbReference>
<dbReference type="InterPro" id="IPR006115">
    <property type="entry name" value="6PGDH_NADP-bd"/>
</dbReference>
<comment type="similarity">
    <text evidence="1">Belongs to the HIBADH-related family. NP60 subfamily.</text>
</comment>
<comment type="caution">
    <text evidence="4">The sequence shown here is derived from an EMBL/GenBank/DDBJ whole genome shotgun (WGS) entry which is preliminary data.</text>
</comment>
<name>A0ABR1P6I2_DIAER</name>